<dbReference type="Gene3D" id="1.25.20.10">
    <property type="entry name" value="Bacterial muramidases"/>
    <property type="match status" value="1"/>
</dbReference>
<dbReference type="AlphaFoldDB" id="A0A0W0SPP8"/>
<evidence type="ECO:0000259" key="3">
    <source>
        <dbReference type="Pfam" id="PF01464"/>
    </source>
</evidence>
<accession>A0A0W0SPP8</accession>
<dbReference type="InterPro" id="IPR023346">
    <property type="entry name" value="Lysozyme-like_dom_sf"/>
</dbReference>
<evidence type="ECO:0000256" key="1">
    <source>
        <dbReference type="ARBA" id="ARBA00007734"/>
    </source>
</evidence>
<protein>
    <submittedName>
        <fullName evidence="4">Soluble lytic murein transglycosylase</fullName>
    </submittedName>
</protein>
<dbReference type="Pfam" id="PF01464">
    <property type="entry name" value="SLT"/>
    <property type="match status" value="1"/>
</dbReference>
<dbReference type="InterPro" id="IPR008258">
    <property type="entry name" value="Transglycosylase_SLT_dom_1"/>
</dbReference>
<comment type="caution">
    <text evidence="4">The sequence shown here is derived from an EMBL/GenBank/DDBJ whole genome shotgun (WGS) entry which is preliminary data.</text>
</comment>
<evidence type="ECO:0000313" key="5">
    <source>
        <dbReference type="Proteomes" id="UP000054736"/>
    </source>
</evidence>
<gene>
    <name evidence="4" type="ORF">Ldro_2522</name>
</gene>
<dbReference type="SUPFAM" id="SSF53955">
    <property type="entry name" value="Lysozyme-like"/>
    <property type="match status" value="1"/>
</dbReference>
<dbReference type="EMBL" id="LNXY01000028">
    <property type="protein sequence ID" value="KTC85350.1"/>
    <property type="molecule type" value="Genomic_DNA"/>
</dbReference>
<organism evidence="4 5">
    <name type="scientific">Legionella drozanskii LLAP-1</name>
    <dbReference type="NCBI Taxonomy" id="1212489"/>
    <lineage>
        <taxon>Bacteria</taxon>
        <taxon>Pseudomonadati</taxon>
        <taxon>Pseudomonadota</taxon>
        <taxon>Gammaproteobacteria</taxon>
        <taxon>Legionellales</taxon>
        <taxon>Legionellaceae</taxon>
        <taxon>Legionella</taxon>
    </lineage>
</organism>
<dbReference type="STRING" id="1212489.Ldro_2522"/>
<keyword evidence="2" id="KW-0732">Signal</keyword>
<dbReference type="Gene3D" id="1.10.530.10">
    <property type="match status" value="1"/>
</dbReference>
<dbReference type="Proteomes" id="UP000054736">
    <property type="component" value="Unassembled WGS sequence"/>
</dbReference>
<dbReference type="RefSeq" id="WP_058496804.1">
    <property type="nucleotide sequence ID" value="NZ_CAAAIU010000008.1"/>
</dbReference>
<dbReference type="CDD" id="cd13401">
    <property type="entry name" value="Slt70-like"/>
    <property type="match status" value="1"/>
</dbReference>
<dbReference type="GO" id="GO:0004553">
    <property type="term" value="F:hydrolase activity, hydrolyzing O-glycosyl compounds"/>
    <property type="evidence" value="ECO:0007669"/>
    <property type="project" value="InterPro"/>
</dbReference>
<dbReference type="GO" id="GO:0042597">
    <property type="term" value="C:periplasmic space"/>
    <property type="evidence" value="ECO:0007669"/>
    <property type="project" value="InterPro"/>
</dbReference>
<name>A0A0W0SPP8_9GAMM</name>
<dbReference type="PANTHER" id="PTHR37423">
    <property type="entry name" value="SOLUBLE LYTIC MUREIN TRANSGLYCOSYLASE-RELATED"/>
    <property type="match status" value="1"/>
</dbReference>
<dbReference type="OrthoDB" id="92254at2"/>
<dbReference type="PANTHER" id="PTHR37423:SF5">
    <property type="entry name" value="SOLUBLE LYTIC MUREIN TRANSGLYCOSYLASE"/>
    <property type="match status" value="1"/>
</dbReference>
<dbReference type="PATRIC" id="fig|1212489.4.peg.2658"/>
<dbReference type="SUPFAM" id="SSF48435">
    <property type="entry name" value="Bacterial muramidases"/>
    <property type="match status" value="1"/>
</dbReference>
<dbReference type="InterPro" id="IPR008939">
    <property type="entry name" value="Lytic_TGlycosylase_superhlx_U"/>
</dbReference>
<keyword evidence="5" id="KW-1185">Reference proteome</keyword>
<sequence>MKKILLILSVLSISTITYAISGQAYLDRFMAYTQWSQNLPQQPGPEFFTFIDSETPLATKLREKWLYQLARQKDWPSFSKYYRSSTDINLQCFAQIANFNEGRTEEAFNATRLLWLSGNSQPPTCNILFDLMVKKDDFDEHLITLRIILALENRNLGLARYLLKLYKQPRHRDEQLLVAIYQNPTRIAQLEPGELHDQFYLFGLKRMISTKMDQAIRYWQDNKTKQFLNEAQQQAFLIQLVLYKAMRGHEDEPFWFAKIKPIFYTEAILDWQIRFNLKHQHWDQVEFLVNHSPDKDKPCWQYWLARALEAKGEQAKAKMLYQAIAQNRHYYGFLASMRLNKTPSFENEKPANDLALLRPYQPFTDTIKSLYYTRQSLQASRLLNDFISELPKEEKSALIYWVATGLQWYGKSVYLSSTEELNNQLILRFPIIHYETVKQYAKNYQVPPELIYAIIRQESGFREDVVSPAGARGLMQVMPTTASVVAKREKIAYNHKDQLFSSQKNINIGVAYLKQLITRYNQHPVLVAAAYNAGPTQVNYWLKNHPPKEMDIWIDTLPWHETRNYLKNIIAFYAVYQYRLQQKPDLHSFMEPL</sequence>
<reference evidence="4 5" key="1">
    <citation type="submission" date="2015-11" db="EMBL/GenBank/DDBJ databases">
        <title>Genomic analysis of 38 Legionella species identifies large and diverse effector repertoires.</title>
        <authorList>
            <person name="Burstein D."/>
            <person name="Amaro F."/>
            <person name="Zusman T."/>
            <person name="Lifshitz Z."/>
            <person name="Cohen O."/>
            <person name="Gilbert J.A."/>
            <person name="Pupko T."/>
            <person name="Shuman H.A."/>
            <person name="Segal G."/>
        </authorList>
    </citation>
    <scope>NUCLEOTIDE SEQUENCE [LARGE SCALE GENOMIC DNA]</scope>
    <source>
        <strain evidence="4 5">ATCC 700990</strain>
    </source>
</reference>
<feature type="domain" description="Transglycosylase SLT" evidence="3">
    <location>
        <begin position="436"/>
        <end position="550"/>
    </location>
</feature>
<proteinExistence type="inferred from homology"/>
<comment type="similarity">
    <text evidence="1">Belongs to the transglycosylase Slt family.</text>
</comment>
<evidence type="ECO:0000313" key="4">
    <source>
        <dbReference type="EMBL" id="KTC85350.1"/>
    </source>
</evidence>
<evidence type="ECO:0000256" key="2">
    <source>
        <dbReference type="ARBA" id="ARBA00022729"/>
    </source>
</evidence>